<protein>
    <submittedName>
        <fullName evidence="1">Uncharacterized protein</fullName>
    </submittedName>
</protein>
<accession>A0ACC2VYJ1</accession>
<sequence>MSAYLDILGPFQAPLAFLLVIAGPPIFRTLSKGVRAFLNPQLNALPKAYAYNPAAIEPRRLPHAFFYIVGIHTAILAYIYYYMQPFNLFTRYFLPVTANARILHSAIHNEETGRASPAYPNPLYQHNVQPGHISTTYLDILAKKLTNSLDNRLLYLRFGHSTFTAAWTRTIPEFMLIKLPEVSFWYLMELGVCVLLLCNVDWKGKGGYKQSFSWIIVLAGMAEVWARLFWPIVVVEGEAIAREYLLTPSNRQLDNIIFTVRTIFLGVLPILLMLLPDNPPESAEVQLSEIAGTIKQTSEIASQALTSLSFAAPSTRFLRTMDEMILANPELRDKRVSQAEREKLLRDMIMNEDQFRTATDNAYGWVDDDEEITADGNVKKRKGKALVTNGMREVTRRQLGAQWNSFEKISEAYELQRTLDVVKSQTTQQQKPAPITDTTKKDNKAIQSTVQTPENQGLKKRAKSGAS</sequence>
<evidence type="ECO:0000313" key="1">
    <source>
        <dbReference type="EMBL" id="KAJ9104559.1"/>
    </source>
</evidence>
<evidence type="ECO:0000313" key="2">
    <source>
        <dbReference type="Proteomes" id="UP001227268"/>
    </source>
</evidence>
<keyword evidence="2" id="KW-1185">Reference proteome</keyword>
<dbReference type="EMBL" id="JASBWT010000005">
    <property type="protein sequence ID" value="KAJ9104559.1"/>
    <property type="molecule type" value="Genomic_DNA"/>
</dbReference>
<dbReference type="Proteomes" id="UP001227268">
    <property type="component" value="Unassembled WGS sequence"/>
</dbReference>
<proteinExistence type="predicted"/>
<reference evidence="1" key="1">
    <citation type="submission" date="2023-04" db="EMBL/GenBank/DDBJ databases">
        <title>Draft Genome sequencing of Naganishia species isolated from polar environments using Oxford Nanopore Technology.</title>
        <authorList>
            <person name="Leo P."/>
            <person name="Venkateswaran K."/>
        </authorList>
    </citation>
    <scope>NUCLEOTIDE SEQUENCE</scope>
    <source>
        <strain evidence="1">MNA-CCFEE 5423</strain>
    </source>
</reference>
<name>A0ACC2VYJ1_9TREE</name>
<comment type="caution">
    <text evidence="1">The sequence shown here is derived from an EMBL/GenBank/DDBJ whole genome shotgun (WGS) entry which is preliminary data.</text>
</comment>
<gene>
    <name evidence="1" type="ORF">QFC21_002057</name>
</gene>
<organism evidence="1 2">
    <name type="scientific">Naganishia friedmannii</name>
    <dbReference type="NCBI Taxonomy" id="89922"/>
    <lineage>
        <taxon>Eukaryota</taxon>
        <taxon>Fungi</taxon>
        <taxon>Dikarya</taxon>
        <taxon>Basidiomycota</taxon>
        <taxon>Agaricomycotina</taxon>
        <taxon>Tremellomycetes</taxon>
        <taxon>Filobasidiales</taxon>
        <taxon>Filobasidiaceae</taxon>
        <taxon>Naganishia</taxon>
    </lineage>
</organism>